<dbReference type="EMBL" id="CAJZBQ010000038">
    <property type="protein sequence ID" value="CAG9325587.1"/>
    <property type="molecule type" value="Genomic_DNA"/>
</dbReference>
<proteinExistence type="predicted"/>
<reference evidence="1" key="1">
    <citation type="submission" date="2021-09" db="EMBL/GenBank/DDBJ databases">
        <authorList>
            <consortium name="AG Swart"/>
            <person name="Singh M."/>
            <person name="Singh A."/>
            <person name="Seah K."/>
            <person name="Emmerich C."/>
        </authorList>
    </citation>
    <scope>NUCLEOTIDE SEQUENCE</scope>
    <source>
        <strain evidence="1">ATCC30299</strain>
    </source>
</reference>
<accession>A0AAU9JE87</accession>
<protein>
    <submittedName>
        <fullName evidence="1">Uncharacterized protein</fullName>
    </submittedName>
</protein>
<name>A0AAU9JE87_9CILI</name>
<dbReference type="AlphaFoldDB" id="A0AAU9JE87"/>
<gene>
    <name evidence="1" type="ORF">BSTOLATCC_MIC38836</name>
</gene>
<sequence>MCTYHFNIENSNHLSKTVVVFPIVYWHLWVSAYWSHLEGNNNACYCFNNYLSFDWNFTAVFFFKNVSDVSDRGNLLNRLN</sequence>
<comment type="caution">
    <text evidence="1">The sequence shown here is derived from an EMBL/GenBank/DDBJ whole genome shotgun (WGS) entry which is preliminary data.</text>
</comment>
<keyword evidence="2" id="KW-1185">Reference proteome</keyword>
<evidence type="ECO:0000313" key="1">
    <source>
        <dbReference type="EMBL" id="CAG9325587.1"/>
    </source>
</evidence>
<dbReference type="Proteomes" id="UP001162131">
    <property type="component" value="Unassembled WGS sequence"/>
</dbReference>
<organism evidence="1 2">
    <name type="scientific">Blepharisma stoltei</name>
    <dbReference type="NCBI Taxonomy" id="1481888"/>
    <lineage>
        <taxon>Eukaryota</taxon>
        <taxon>Sar</taxon>
        <taxon>Alveolata</taxon>
        <taxon>Ciliophora</taxon>
        <taxon>Postciliodesmatophora</taxon>
        <taxon>Heterotrichea</taxon>
        <taxon>Heterotrichida</taxon>
        <taxon>Blepharismidae</taxon>
        <taxon>Blepharisma</taxon>
    </lineage>
</organism>
<evidence type="ECO:0000313" key="2">
    <source>
        <dbReference type="Proteomes" id="UP001162131"/>
    </source>
</evidence>